<dbReference type="AlphaFoldDB" id="A0A077ZRV0"/>
<name>A0A077ZRV0_STYLE</name>
<proteinExistence type="predicted"/>
<organism evidence="1 2">
    <name type="scientific">Stylonychia lemnae</name>
    <name type="common">Ciliate</name>
    <dbReference type="NCBI Taxonomy" id="5949"/>
    <lineage>
        <taxon>Eukaryota</taxon>
        <taxon>Sar</taxon>
        <taxon>Alveolata</taxon>
        <taxon>Ciliophora</taxon>
        <taxon>Intramacronucleata</taxon>
        <taxon>Spirotrichea</taxon>
        <taxon>Stichotrichia</taxon>
        <taxon>Sporadotrichida</taxon>
        <taxon>Oxytrichidae</taxon>
        <taxon>Stylonychinae</taxon>
        <taxon>Stylonychia</taxon>
    </lineage>
</organism>
<dbReference type="Proteomes" id="UP000039865">
    <property type="component" value="Unassembled WGS sequence"/>
</dbReference>
<dbReference type="InParanoid" id="A0A077ZRV0"/>
<keyword evidence="2" id="KW-1185">Reference proteome</keyword>
<protein>
    <submittedName>
        <fullName evidence="1">Uncharacterized protein</fullName>
    </submittedName>
</protein>
<evidence type="ECO:0000313" key="1">
    <source>
        <dbReference type="EMBL" id="CDW72085.1"/>
    </source>
</evidence>
<accession>A0A077ZRV0</accession>
<gene>
    <name evidence="1" type="primary">Contig9869.g10548</name>
    <name evidence="1" type="ORF">STYLEM_1039</name>
</gene>
<evidence type="ECO:0000313" key="2">
    <source>
        <dbReference type="Proteomes" id="UP000039865"/>
    </source>
</evidence>
<reference evidence="1 2" key="1">
    <citation type="submission" date="2014-06" db="EMBL/GenBank/DDBJ databases">
        <authorList>
            <person name="Swart Estienne"/>
        </authorList>
    </citation>
    <scope>NUCLEOTIDE SEQUENCE [LARGE SCALE GENOMIC DNA]</scope>
    <source>
        <strain evidence="1 2">130c</strain>
    </source>
</reference>
<sequence>MLSFRVNRCNQNNLNSRGKKCASNSEIDKAVDNLEINLAFSSQYFDVENMSPNPIKNVIKNHFFTGSSLISQNYDYKISLNQAVLADNPVFKNVVERIRSFIDARYVRSFNRAILNGTQPYIGVFFALDENVQTISRDVYTLFDALAFAGGLFEILTISVHFFIASYQESMFYQSLIKDSFLVNQNSKGQCIQNAKIEAVNMYKKQYSLSQLSGNENKKIYYYKYIIQQLKD</sequence>
<dbReference type="EMBL" id="CCKQ01000996">
    <property type="protein sequence ID" value="CDW72085.1"/>
    <property type="molecule type" value="Genomic_DNA"/>
</dbReference>